<proteinExistence type="predicted"/>
<gene>
    <name evidence="3" type="ORF">PEBR_29553</name>
</gene>
<evidence type="ECO:0000256" key="1">
    <source>
        <dbReference type="SAM" id="Coils"/>
    </source>
</evidence>
<evidence type="ECO:0000259" key="2">
    <source>
        <dbReference type="Pfam" id="PF01926"/>
    </source>
</evidence>
<evidence type="ECO:0000313" key="4">
    <source>
        <dbReference type="Proteomes" id="UP000190744"/>
    </source>
</evidence>
<name>A0A1S9RHD1_PENBI</name>
<dbReference type="SUPFAM" id="SSF52540">
    <property type="entry name" value="P-loop containing nucleoside triphosphate hydrolases"/>
    <property type="match status" value="1"/>
</dbReference>
<dbReference type="EMBL" id="LJBN01000177">
    <property type="protein sequence ID" value="OOQ84690.1"/>
    <property type="molecule type" value="Genomic_DNA"/>
</dbReference>
<dbReference type="AlphaFoldDB" id="A0A1S9RHD1"/>
<dbReference type="Gene3D" id="3.40.50.300">
    <property type="entry name" value="P-loop containing nucleotide triphosphate hydrolases"/>
    <property type="match status" value="1"/>
</dbReference>
<keyword evidence="1" id="KW-0175">Coiled coil</keyword>
<comment type="caution">
    <text evidence="3">The sequence shown here is derived from an EMBL/GenBank/DDBJ whole genome shotgun (WGS) entry which is preliminary data.</text>
</comment>
<reference evidence="4" key="1">
    <citation type="submission" date="2015-09" db="EMBL/GenBank/DDBJ databases">
        <authorList>
            <person name="Fill T.P."/>
            <person name="Baretta J.F."/>
            <person name="de Almeida L.G."/>
            <person name="Rocha M."/>
            <person name="de Souza D.H."/>
            <person name="Malavazi I."/>
            <person name="Cerdeira L.T."/>
            <person name="Hong H."/>
            <person name="Samborskyy M."/>
            <person name="de Vasconcelos A.T."/>
            <person name="Leadlay P."/>
            <person name="Rodrigues-Filho E."/>
        </authorList>
    </citation>
    <scope>NUCLEOTIDE SEQUENCE [LARGE SCALE GENOMIC DNA]</scope>
    <source>
        <strain evidence="4">LaBioMMi 136</strain>
    </source>
</reference>
<dbReference type="Proteomes" id="UP000190744">
    <property type="component" value="Unassembled WGS sequence"/>
</dbReference>
<dbReference type="Pfam" id="PF01926">
    <property type="entry name" value="MMR_HSR1"/>
    <property type="match status" value="1"/>
</dbReference>
<dbReference type="InterPro" id="IPR027417">
    <property type="entry name" value="P-loop_NTPase"/>
</dbReference>
<sequence length="405" mass="46326">MSPSNETLPYTISGAPWATIAVMGVTGAGKSTFIRTATGSTDVEVGHSLESCTSELRGYTFHHKGHNIDLIDTPGFNDTYKSETEVLQGIADWLKDSYKQNEKLHGVIYLHNINNPRMEGSALRNLRMFRQLCGRDPLKNVILATTFWGRVSGELGDEREAELRSKPEFWGDMIKRGSQVTRFTNRDSALEILELVLPMKPIPLEIQLELVDQDKRLVETAAGKSVNEELNRLEQRHEDELRKIKEEYYLAIQEKDKELQDHLKDAQRKIDRDLDKIHRQQEQLRAERRADDRRRKNEFDLQIQRMQSLSTTNLSESPSTHVDVQDMSFDDLVAKIRANEIKIKPEDRDKVEKVIRDTEKRDELGSSMKRKAKGTAKILARLLQVAVPVVSLTFLGINDGPNPQE</sequence>
<organism evidence="3 4">
    <name type="scientific">Penicillium brasilianum</name>
    <dbReference type="NCBI Taxonomy" id="104259"/>
    <lineage>
        <taxon>Eukaryota</taxon>
        <taxon>Fungi</taxon>
        <taxon>Dikarya</taxon>
        <taxon>Ascomycota</taxon>
        <taxon>Pezizomycotina</taxon>
        <taxon>Eurotiomycetes</taxon>
        <taxon>Eurotiomycetidae</taxon>
        <taxon>Eurotiales</taxon>
        <taxon>Aspergillaceae</taxon>
        <taxon>Penicillium</taxon>
    </lineage>
</organism>
<feature type="coiled-coil region" evidence="1">
    <location>
        <begin position="223"/>
        <end position="283"/>
    </location>
</feature>
<feature type="domain" description="G" evidence="2">
    <location>
        <begin position="19"/>
        <end position="112"/>
    </location>
</feature>
<dbReference type="InterPro" id="IPR006073">
    <property type="entry name" value="GTP-bd"/>
</dbReference>
<accession>A0A1S9RHD1</accession>
<protein>
    <recommendedName>
        <fullName evidence="2">G domain-containing protein</fullName>
    </recommendedName>
</protein>
<dbReference type="GO" id="GO:0005525">
    <property type="term" value="F:GTP binding"/>
    <property type="evidence" value="ECO:0007669"/>
    <property type="project" value="InterPro"/>
</dbReference>
<evidence type="ECO:0000313" key="3">
    <source>
        <dbReference type="EMBL" id="OOQ84690.1"/>
    </source>
</evidence>